<protein>
    <submittedName>
        <fullName evidence="2">Uncharacterized protein</fullName>
    </submittedName>
</protein>
<keyword evidence="1" id="KW-0175">Coiled coil</keyword>
<sequence length="370" mass="41599">MTASMGTGRRPGDALLVVWSGKSGWSHDEARALALGAEPGGVEVAKQFEARLEELVLPPATWLQRGEEYGFLFHADWWLRISPAGPIGFDGRHFALNRSEILSEAFREQERRLISDWARKPYWTLREAIDLSLNFEPGTTNGWRGDAPETGETIRERDDRAHIAQRAVELGTLDEKVEPARFLRWLDGRGYYLSDQWRRAVLPALALPELTSDVVVDTDKSVDSGLKRQVRELTERAERLERELADVRAEQGHRIAAHEGANVEAKTIEKLRKELRLLTDGCTSPTDKAAVSKNRATLQKALLAAAVDGYGYDPRHTRSDVPQQIADKAADMELGITAQTIRNTLREASDIHVGQNVWEKIHSNKTRKRS</sequence>
<keyword evidence="3" id="KW-1185">Reference proteome</keyword>
<evidence type="ECO:0000313" key="2">
    <source>
        <dbReference type="EMBL" id="MFD0978216.1"/>
    </source>
</evidence>
<proteinExistence type="predicted"/>
<dbReference type="RefSeq" id="WP_386071967.1">
    <property type="nucleotide sequence ID" value="NZ_JBHTJT010000002.1"/>
</dbReference>
<feature type="coiled-coil region" evidence="1">
    <location>
        <begin position="223"/>
        <end position="250"/>
    </location>
</feature>
<dbReference type="EMBL" id="JBHTJT010000002">
    <property type="protein sequence ID" value="MFD0978216.1"/>
    <property type="molecule type" value="Genomic_DNA"/>
</dbReference>
<reference evidence="3" key="1">
    <citation type="journal article" date="2019" name="Int. J. Syst. Evol. Microbiol.">
        <title>The Global Catalogue of Microorganisms (GCM) 10K type strain sequencing project: providing services to taxonomists for standard genome sequencing and annotation.</title>
        <authorList>
            <consortium name="The Broad Institute Genomics Platform"/>
            <consortium name="The Broad Institute Genome Sequencing Center for Infectious Disease"/>
            <person name="Wu L."/>
            <person name="Ma J."/>
        </authorList>
    </citation>
    <scope>NUCLEOTIDE SEQUENCE [LARGE SCALE GENOMIC DNA]</scope>
    <source>
        <strain evidence="3">CCUG 60524</strain>
    </source>
</reference>
<dbReference type="Proteomes" id="UP001597108">
    <property type="component" value="Unassembled WGS sequence"/>
</dbReference>
<organism evidence="2 3">
    <name type="scientific">Tropicimonas aquimaris</name>
    <dbReference type="NCBI Taxonomy" id="914152"/>
    <lineage>
        <taxon>Bacteria</taxon>
        <taxon>Pseudomonadati</taxon>
        <taxon>Pseudomonadota</taxon>
        <taxon>Alphaproteobacteria</taxon>
        <taxon>Rhodobacterales</taxon>
        <taxon>Roseobacteraceae</taxon>
        <taxon>Tropicimonas</taxon>
    </lineage>
</organism>
<comment type="caution">
    <text evidence="2">The sequence shown here is derived from an EMBL/GenBank/DDBJ whole genome shotgun (WGS) entry which is preliminary data.</text>
</comment>
<gene>
    <name evidence="2" type="ORF">ACFQ2S_00985</name>
</gene>
<evidence type="ECO:0000256" key="1">
    <source>
        <dbReference type="SAM" id="Coils"/>
    </source>
</evidence>
<accession>A0ABW3IJM9</accession>
<evidence type="ECO:0000313" key="3">
    <source>
        <dbReference type="Proteomes" id="UP001597108"/>
    </source>
</evidence>
<name>A0ABW3IJM9_9RHOB</name>